<dbReference type="OrthoDB" id="47801at2759"/>
<evidence type="ECO:0000256" key="3">
    <source>
        <dbReference type="SAM" id="MobiDB-lite"/>
    </source>
</evidence>
<evidence type="ECO:0000313" key="5">
    <source>
        <dbReference type="EMBL" id="KXS09406.1"/>
    </source>
</evidence>
<feature type="domain" description="UBC core" evidence="4">
    <location>
        <begin position="7"/>
        <end position="171"/>
    </location>
</feature>
<organism evidence="5 6">
    <name type="scientific">Gonapodya prolifera (strain JEL478)</name>
    <name type="common">Monoblepharis prolifera</name>
    <dbReference type="NCBI Taxonomy" id="1344416"/>
    <lineage>
        <taxon>Eukaryota</taxon>
        <taxon>Fungi</taxon>
        <taxon>Fungi incertae sedis</taxon>
        <taxon>Chytridiomycota</taxon>
        <taxon>Chytridiomycota incertae sedis</taxon>
        <taxon>Monoblepharidomycetes</taxon>
        <taxon>Monoblepharidales</taxon>
        <taxon>Gonapodyaceae</taxon>
        <taxon>Gonapodya</taxon>
    </lineage>
</organism>
<dbReference type="Gene3D" id="3.10.110.10">
    <property type="entry name" value="Ubiquitin Conjugating Enzyme"/>
    <property type="match status" value="1"/>
</dbReference>
<dbReference type="OMA" id="RHYESEN"/>
<keyword evidence="6" id="KW-1185">Reference proteome</keyword>
<dbReference type="SMART" id="SM00212">
    <property type="entry name" value="UBCc"/>
    <property type="match status" value="1"/>
</dbReference>
<dbReference type="GO" id="GO:0016740">
    <property type="term" value="F:transferase activity"/>
    <property type="evidence" value="ECO:0007669"/>
    <property type="project" value="UniProtKB-KW"/>
</dbReference>
<evidence type="ECO:0000256" key="1">
    <source>
        <dbReference type="ARBA" id="ARBA00022679"/>
    </source>
</evidence>
<evidence type="ECO:0000313" key="6">
    <source>
        <dbReference type="Proteomes" id="UP000070544"/>
    </source>
</evidence>
<proteinExistence type="predicted"/>
<keyword evidence="2" id="KW-0833">Ubl conjugation pathway</keyword>
<gene>
    <name evidence="5" type="ORF">M427DRAFT_105416</name>
</gene>
<feature type="compositionally biased region" description="Low complexity" evidence="3">
    <location>
        <begin position="243"/>
        <end position="252"/>
    </location>
</feature>
<dbReference type="Proteomes" id="UP000070544">
    <property type="component" value="Unassembled WGS sequence"/>
</dbReference>
<dbReference type="InterPro" id="IPR016135">
    <property type="entry name" value="UBQ-conjugating_enzyme/RWD"/>
</dbReference>
<dbReference type="PANTHER" id="PTHR46116:SF39">
    <property type="entry name" value="BACULOVIRAL IAP REPEAT-CONTAINING PROTEIN 6"/>
    <property type="match status" value="1"/>
</dbReference>
<evidence type="ECO:0000259" key="4">
    <source>
        <dbReference type="PROSITE" id="PS50127"/>
    </source>
</evidence>
<dbReference type="STRING" id="1344416.A0A138ZY35"/>
<sequence>MNQGFDPLSHSIAKETATLSTSLPISKASSIFVRADENRVDRMRAMISGPEGTPYAFGLWLFDVSYPVEYPNVPPVLKNLTTGNGTVRFNPNLYNEGKVCLSLLGTWSGSPEEMWRPGRSTILQVFISISSMIFVDLPYFNEPGYGAPNANNAQSQQYNYNIRRETIRWAVTEQLRRPPRGFEQVVQNHFRLLKSEVLAVATQWAEDDPGTNAYGVPNGGFPLAQSSTRGRGRGGKSRGRGRGNTNGSSSGSATPTPTEPSNGDKGKGVAEQPVYKGGWDVILRDLRAELEKL</sequence>
<dbReference type="EMBL" id="KQ965865">
    <property type="protein sequence ID" value="KXS09406.1"/>
    <property type="molecule type" value="Genomic_DNA"/>
</dbReference>
<reference evidence="5 6" key="1">
    <citation type="journal article" date="2015" name="Genome Biol. Evol.">
        <title>Phylogenomic analyses indicate that early fungi evolved digesting cell walls of algal ancestors of land plants.</title>
        <authorList>
            <person name="Chang Y."/>
            <person name="Wang S."/>
            <person name="Sekimoto S."/>
            <person name="Aerts A.L."/>
            <person name="Choi C."/>
            <person name="Clum A."/>
            <person name="LaButti K.M."/>
            <person name="Lindquist E.A."/>
            <person name="Yee Ngan C."/>
            <person name="Ohm R.A."/>
            <person name="Salamov A.A."/>
            <person name="Grigoriev I.V."/>
            <person name="Spatafora J.W."/>
            <person name="Berbee M.L."/>
        </authorList>
    </citation>
    <scope>NUCLEOTIDE SEQUENCE [LARGE SCALE GENOMIC DNA]</scope>
    <source>
        <strain evidence="5 6">JEL478</strain>
    </source>
</reference>
<dbReference type="Pfam" id="PF00179">
    <property type="entry name" value="UQ_con"/>
    <property type="match status" value="1"/>
</dbReference>
<dbReference type="InterPro" id="IPR000608">
    <property type="entry name" value="UBC"/>
</dbReference>
<keyword evidence="1" id="KW-0808">Transferase</keyword>
<name>A0A138ZY35_GONPJ</name>
<dbReference type="PROSITE" id="PS50127">
    <property type="entry name" value="UBC_2"/>
    <property type="match status" value="1"/>
</dbReference>
<dbReference type="SUPFAM" id="SSF54495">
    <property type="entry name" value="UBC-like"/>
    <property type="match status" value="1"/>
</dbReference>
<dbReference type="AlphaFoldDB" id="A0A138ZY35"/>
<dbReference type="PANTHER" id="PTHR46116">
    <property type="entry name" value="(E3-INDEPENDENT) E2 UBIQUITIN-CONJUGATING ENZYME"/>
    <property type="match status" value="1"/>
</dbReference>
<accession>A0A138ZY35</accession>
<dbReference type="CDD" id="cd23810">
    <property type="entry name" value="UBCc_BIRC6"/>
    <property type="match status" value="1"/>
</dbReference>
<feature type="region of interest" description="Disordered" evidence="3">
    <location>
        <begin position="210"/>
        <end position="274"/>
    </location>
</feature>
<evidence type="ECO:0000256" key="2">
    <source>
        <dbReference type="ARBA" id="ARBA00022786"/>
    </source>
</evidence>
<feature type="compositionally biased region" description="Basic residues" evidence="3">
    <location>
        <begin position="230"/>
        <end position="241"/>
    </location>
</feature>
<protein>
    <submittedName>
        <fullName evidence="5">UBC-like protein</fullName>
    </submittedName>
</protein>